<evidence type="ECO:0000256" key="3">
    <source>
        <dbReference type="ARBA" id="ARBA00022806"/>
    </source>
</evidence>
<dbReference type="InterPro" id="IPR027417">
    <property type="entry name" value="P-loop_NTPase"/>
</dbReference>
<dbReference type="Pfam" id="PF04851">
    <property type="entry name" value="ResIII"/>
    <property type="match status" value="1"/>
</dbReference>
<dbReference type="Gene3D" id="3.40.50.300">
    <property type="entry name" value="P-loop containing nucleotide triphosphate hydrolases"/>
    <property type="match status" value="2"/>
</dbReference>
<dbReference type="InterPro" id="IPR006935">
    <property type="entry name" value="Helicase/UvrB_N"/>
</dbReference>
<evidence type="ECO:0000313" key="6">
    <source>
        <dbReference type="Proteomes" id="UP000002067"/>
    </source>
</evidence>
<dbReference type="GO" id="GO:0003677">
    <property type="term" value="F:DNA binding"/>
    <property type="evidence" value="ECO:0007669"/>
    <property type="project" value="InterPro"/>
</dbReference>
<keyword evidence="4" id="KW-0067">ATP-binding</keyword>
<dbReference type="Proteomes" id="UP000002067">
    <property type="component" value="Chromosome"/>
</dbReference>
<dbReference type="GO" id="GO:0016787">
    <property type="term" value="F:hydrolase activity"/>
    <property type="evidence" value="ECO:0007669"/>
    <property type="project" value="UniProtKB-KW"/>
</dbReference>
<dbReference type="Pfam" id="PF00271">
    <property type="entry name" value="Helicase_C"/>
    <property type="match status" value="1"/>
</dbReference>
<dbReference type="InterPro" id="IPR054347">
    <property type="entry name" value="TOTE_primase"/>
</dbReference>
<evidence type="ECO:0000313" key="5">
    <source>
        <dbReference type="EMBL" id="BAI42400.1"/>
    </source>
</evidence>
<protein>
    <submittedName>
        <fullName evidence="5">Helicase</fullName>
    </submittedName>
</protein>
<dbReference type="InterPro" id="IPR050615">
    <property type="entry name" value="ATP-dep_DNA_Helicase"/>
</dbReference>
<evidence type="ECO:0000256" key="4">
    <source>
        <dbReference type="ARBA" id="ARBA00022840"/>
    </source>
</evidence>
<dbReference type="Pfam" id="PF22548">
    <property type="entry name" value="AEP-TOTE"/>
    <property type="match status" value="1"/>
</dbReference>
<dbReference type="InterPro" id="IPR014001">
    <property type="entry name" value="Helicase_ATP-bd"/>
</dbReference>
<keyword evidence="2" id="KW-0378">Hydrolase</keyword>
<accession>A0A7S7FQU1</accession>
<dbReference type="PROSITE" id="PS51194">
    <property type="entry name" value="HELICASE_CTER"/>
    <property type="match status" value="1"/>
</dbReference>
<dbReference type="PANTHER" id="PTHR11274">
    <property type="entry name" value="RAD25/XP-B DNA REPAIR HELICASE"/>
    <property type="match status" value="1"/>
</dbReference>
<dbReference type="InterPro" id="IPR001650">
    <property type="entry name" value="Helicase_C-like"/>
</dbReference>
<reference evidence="5 6" key="1">
    <citation type="journal article" date="2009" name="J. Bacteriol.">
        <title>Complete genome sequence of the probiotic Lactobacillus rhamnosus ATCC 53103.</title>
        <authorList>
            <person name="Morita H."/>
            <person name="Toh H."/>
            <person name="Oshima K."/>
            <person name="Murakami M."/>
            <person name="Taylor T.D."/>
            <person name="Igimi S."/>
            <person name="Hattori M."/>
        </authorList>
    </citation>
    <scope>NUCLEOTIDE SEQUENCE [LARGE SCALE GENOMIC DNA]</scope>
    <source>
        <strain evidence="6">ATCC 53103 / LMG 18243 / GG [Tokyo]</strain>
    </source>
</reference>
<name>A0A7S7FQU1_LACRG</name>
<organism evidence="5 6">
    <name type="scientific">Lacticaseibacillus rhamnosus (strain ATCC 53103 / LMG 18243 / GG)</name>
    <name type="common">Lactobacillus rhamnosus</name>
    <dbReference type="NCBI Taxonomy" id="568703"/>
    <lineage>
        <taxon>Bacteria</taxon>
        <taxon>Bacillati</taxon>
        <taxon>Bacillota</taxon>
        <taxon>Bacilli</taxon>
        <taxon>Lactobacillales</taxon>
        <taxon>Lactobacillaceae</taxon>
        <taxon>Lacticaseibacillus</taxon>
    </lineage>
</organism>
<keyword evidence="3 5" id="KW-0347">Helicase</keyword>
<dbReference type="PROSITE" id="PS51192">
    <property type="entry name" value="HELICASE_ATP_BIND_1"/>
    <property type="match status" value="1"/>
</dbReference>
<dbReference type="SMART" id="SM00487">
    <property type="entry name" value="DEXDc"/>
    <property type="match status" value="1"/>
</dbReference>
<dbReference type="PANTHER" id="PTHR11274:SF0">
    <property type="entry name" value="GENERAL TRANSCRIPTION AND DNA REPAIR FACTOR IIH HELICASE SUBUNIT XPB"/>
    <property type="match status" value="1"/>
</dbReference>
<dbReference type="RefSeq" id="WP_005685970.1">
    <property type="nucleotide sequence ID" value="NC_013198.1"/>
</dbReference>
<dbReference type="CDD" id="cd18785">
    <property type="entry name" value="SF2_C"/>
    <property type="match status" value="1"/>
</dbReference>
<dbReference type="GO" id="GO:0004386">
    <property type="term" value="F:helicase activity"/>
    <property type="evidence" value="ECO:0007669"/>
    <property type="project" value="UniProtKB-KW"/>
</dbReference>
<dbReference type="KEGG" id="lrg:LRHM_1873"/>
<dbReference type="GO" id="GO:0005524">
    <property type="term" value="F:ATP binding"/>
    <property type="evidence" value="ECO:0007669"/>
    <property type="project" value="UniProtKB-KW"/>
</dbReference>
<evidence type="ECO:0000256" key="2">
    <source>
        <dbReference type="ARBA" id="ARBA00022801"/>
    </source>
</evidence>
<dbReference type="AlphaFoldDB" id="A0A7S7FQU1"/>
<sequence>MSKTYTIDGKQYLYINIAQDLSAQKLGKIVILQDIASNNYCSIPQSELEIRSGNNLAAHVALYRARIVGRTDVYAHRYFNKKAQKDIYSPFPVFKDRRPVKGTYAPLTDQDLIDHLEGQEFLGFYPMLKDDTTKQLILDFDGHHEGQHWQAVTMTVKKLCRKYNIPCLVELSQSGKGAHIWFFFAQPVAAGLARRLGDAILKAASAVNTNISFSAFDRMFPSQSVLGNGQIGNLIAGPLQGERRLHGFASFVDDAFKPLADQWQALERVGLIDAATIDQLLNELANRSVFRLYNDDQDSELDLLKQPLVIDQKLTIIHANALYIDKTSLTDQQIMSLKYLASFHNPKFYEREAQRQSTFGVPRIISLFEENHQYLLLPRGLADRLRGLIPNIQWQDETIKGLPIKATFKGQLRPDQLPAFTALGKVSTGILQARPGFGKTVIAAALIAKHQVSTLILVKNKALAEQWVTRLNQFLEVETAPILTELTRTGRKRHKRSIGTFFGNKKNRSGVIDVATIQSLTGDIQVQNILKDYGMVISDEVHHDAAYTYDQVIKRIRSQYLYGLSATPYRRDGQDPILIMRYGPIRYQTDAIDSQFALKVKRNVIPRYTSLGMLSLEMANNSLTQNREAMLNDEQRNRALVRDVQANLAEGRHVLLLTDLRAHVEQLAEALPEQGVYKLYGGQKSKENDQIVAKVSQTQAAYALIATGKYAGEGLDISGIDTIILAMPYSWKGIAVQFLGRMQRSLSTKPELRVYDYIDPSIPMLARMYHKRLKEYKRLDYKITEDQFSKQSGLRVYNGDYQKDLRRNLIAVNKITIIANQLSRFMENMMTIVQANHGQIQVILNQDQYKEVELKRLNDVSYTFYNGNLPNCLVLGEEQLWFSSDNGFQRNSGMTIQFNQPAFVKQFQTMMTQSTRGLDL</sequence>
<proteinExistence type="predicted"/>
<gene>
    <name evidence="5" type="ordered locus">LRHM_1873</name>
</gene>
<evidence type="ECO:0000256" key="1">
    <source>
        <dbReference type="ARBA" id="ARBA00022741"/>
    </source>
</evidence>
<dbReference type="SUPFAM" id="SSF52540">
    <property type="entry name" value="P-loop containing nucleoside triphosphate hydrolases"/>
    <property type="match status" value="1"/>
</dbReference>
<dbReference type="EMBL" id="AP011548">
    <property type="protein sequence ID" value="BAI42400.1"/>
    <property type="molecule type" value="Genomic_DNA"/>
</dbReference>
<keyword evidence="1" id="KW-0547">Nucleotide-binding</keyword>